<sequence length="107" mass="11434">MFWLRIAVAAALAGEGAELSGRDQHLGCAFLCVAAFLMAAGFITSAVALLTAATVIVRMILDTAEENWTSFLVASILIAITVLGPGAYSIDHWLFGRKRITIGRPLR</sequence>
<reference evidence="2 3" key="1">
    <citation type="submission" date="2020-08" db="EMBL/GenBank/DDBJ databases">
        <title>Genomic Encyclopedia of Type Strains, Phase IV (KMG-IV): sequencing the most valuable type-strain genomes for metagenomic binning, comparative biology and taxonomic classification.</title>
        <authorList>
            <person name="Goeker M."/>
        </authorList>
    </citation>
    <scope>NUCLEOTIDE SEQUENCE [LARGE SCALE GENOMIC DNA]</scope>
    <source>
        <strain evidence="2 3">DSM 103733</strain>
    </source>
</reference>
<keyword evidence="1" id="KW-0472">Membrane</keyword>
<keyword evidence="1" id="KW-0812">Transmembrane</keyword>
<protein>
    <submittedName>
        <fullName evidence="2">Putative membrane protein YphA (DoxX/SURF4 family)</fullName>
    </submittedName>
</protein>
<keyword evidence="1" id="KW-1133">Transmembrane helix</keyword>
<accession>A0A841JVB7</accession>
<keyword evidence="3" id="KW-1185">Reference proteome</keyword>
<proteinExistence type="predicted"/>
<dbReference type="Proteomes" id="UP000538666">
    <property type="component" value="Unassembled WGS sequence"/>
</dbReference>
<feature type="transmembrane region" description="Helical" evidence="1">
    <location>
        <begin position="26"/>
        <end position="56"/>
    </location>
</feature>
<feature type="transmembrane region" description="Helical" evidence="1">
    <location>
        <begin position="68"/>
        <end position="88"/>
    </location>
</feature>
<dbReference type="AlphaFoldDB" id="A0A841JVB7"/>
<comment type="caution">
    <text evidence="2">The sequence shown here is derived from an EMBL/GenBank/DDBJ whole genome shotgun (WGS) entry which is preliminary data.</text>
</comment>
<gene>
    <name evidence="2" type="ORF">HNQ77_000885</name>
</gene>
<organism evidence="2 3">
    <name type="scientific">Silvibacterium bohemicum</name>
    <dbReference type="NCBI Taxonomy" id="1577686"/>
    <lineage>
        <taxon>Bacteria</taxon>
        <taxon>Pseudomonadati</taxon>
        <taxon>Acidobacteriota</taxon>
        <taxon>Terriglobia</taxon>
        <taxon>Terriglobales</taxon>
        <taxon>Acidobacteriaceae</taxon>
        <taxon>Silvibacterium</taxon>
    </lineage>
</organism>
<evidence type="ECO:0000313" key="3">
    <source>
        <dbReference type="Proteomes" id="UP000538666"/>
    </source>
</evidence>
<name>A0A841JVB7_9BACT</name>
<evidence type="ECO:0000256" key="1">
    <source>
        <dbReference type="SAM" id="Phobius"/>
    </source>
</evidence>
<dbReference type="EMBL" id="JACHEK010000002">
    <property type="protein sequence ID" value="MBB6142941.1"/>
    <property type="molecule type" value="Genomic_DNA"/>
</dbReference>
<evidence type="ECO:0000313" key="2">
    <source>
        <dbReference type="EMBL" id="MBB6142941.1"/>
    </source>
</evidence>